<dbReference type="Proteomes" id="UP000197138">
    <property type="component" value="Unassembled WGS sequence"/>
</dbReference>
<feature type="region of interest" description="Disordered" evidence="1">
    <location>
        <begin position="91"/>
        <end position="119"/>
    </location>
</feature>
<evidence type="ECO:0000313" key="3">
    <source>
        <dbReference type="Proteomes" id="UP000197138"/>
    </source>
</evidence>
<protein>
    <submittedName>
        <fullName evidence="2">Uncharacterized protein</fullName>
    </submittedName>
</protein>
<reference evidence="3" key="1">
    <citation type="journal article" date="2017" name="Plant J.">
        <title>The pomegranate (Punica granatum L.) genome and the genomics of punicalagin biosynthesis.</title>
        <authorList>
            <person name="Qin G."/>
            <person name="Xu C."/>
            <person name="Ming R."/>
            <person name="Tang H."/>
            <person name="Guyot R."/>
            <person name="Kramer E.M."/>
            <person name="Hu Y."/>
            <person name="Yi X."/>
            <person name="Qi Y."/>
            <person name="Xu X."/>
            <person name="Gao Z."/>
            <person name="Pan H."/>
            <person name="Jian J."/>
            <person name="Tian Y."/>
            <person name="Yue Z."/>
            <person name="Xu Y."/>
        </authorList>
    </citation>
    <scope>NUCLEOTIDE SEQUENCE [LARGE SCALE GENOMIC DNA]</scope>
    <source>
        <strain evidence="3">cv. Dabenzi</strain>
    </source>
</reference>
<proteinExistence type="predicted"/>
<sequence>MDVVLHHDGKFVRDPILRYDGGIIEVKKDWDIHKFIAAIQALDDNDDARMLVNILSDMEEPMREVHLYFEHLEASAPEEATLEEARQLHRMQEETHHEEQNVAEGEVPAGDDEGKASTLEDDTVEDDTYKLGLEAMEFNAKDDYVDFLVATEYGLEDFDEEGGEGGEGEIGGGEVGTQFGKRVKECTVK</sequence>
<accession>A0A218VWG9</accession>
<evidence type="ECO:0000313" key="2">
    <source>
        <dbReference type="EMBL" id="OWM64673.1"/>
    </source>
</evidence>
<evidence type="ECO:0000256" key="1">
    <source>
        <dbReference type="SAM" id="MobiDB-lite"/>
    </source>
</evidence>
<name>A0A218VWG9_PUNGR</name>
<gene>
    <name evidence="2" type="ORF">CDL15_Pgr013831</name>
</gene>
<dbReference type="EMBL" id="MTKT01005805">
    <property type="protein sequence ID" value="OWM64673.1"/>
    <property type="molecule type" value="Genomic_DNA"/>
</dbReference>
<organism evidence="2 3">
    <name type="scientific">Punica granatum</name>
    <name type="common">Pomegranate</name>
    <dbReference type="NCBI Taxonomy" id="22663"/>
    <lineage>
        <taxon>Eukaryota</taxon>
        <taxon>Viridiplantae</taxon>
        <taxon>Streptophyta</taxon>
        <taxon>Embryophyta</taxon>
        <taxon>Tracheophyta</taxon>
        <taxon>Spermatophyta</taxon>
        <taxon>Magnoliopsida</taxon>
        <taxon>eudicotyledons</taxon>
        <taxon>Gunneridae</taxon>
        <taxon>Pentapetalae</taxon>
        <taxon>rosids</taxon>
        <taxon>malvids</taxon>
        <taxon>Myrtales</taxon>
        <taxon>Lythraceae</taxon>
        <taxon>Punica</taxon>
    </lineage>
</organism>
<comment type="caution">
    <text evidence="2">The sequence shown here is derived from an EMBL/GenBank/DDBJ whole genome shotgun (WGS) entry which is preliminary data.</text>
</comment>
<feature type="compositionally biased region" description="Basic and acidic residues" evidence="1">
    <location>
        <begin position="91"/>
        <end position="100"/>
    </location>
</feature>
<dbReference type="AlphaFoldDB" id="A0A218VWG9"/>